<comment type="caution">
    <text evidence="3">The sequence shown here is derived from an EMBL/GenBank/DDBJ whole genome shotgun (WGS) entry which is preliminary data.</text>
</comment>
<keyword evidence="1" id="KW-0175">Coiled coil</keyword>
<keyword evidence="4" id="KW-1185">Reference proteome</keyword>
<dbReference type="Proteomes" id="UP001476950">
    <property type="component" value="Unassembled WGS sequence"/>
</dbReference>
<accession>A0ABV0KP69</accession>
<evidence type="ECO:0000313" key="4">
    <source>
        <dbReference type="Proteomes" id="UP001476950"/>
    </source>
</evidence>
<dbReference type="Pfam" id="PF19995">
    <property type="entry name" value="iSTAND"/>
    <property type="match status" value="1"/>
</dbReference>
<dbReference type="InterPro" id="IPR045475">
    <property type="entry name" value="iSTAND"/>
</dbReference>
<name>A0ABV0KP69_9CYAN</name>
<gene>
    <name evidence="3" type="ORF">NDI38_21665</name>
</gene>
<sequence>MQGLDPLQAKREALQEQYSLLSEKRLELGRSSAIAADPSMQFQLKKQIEQVDAELESLEQRLVQMDRLSQDGRLYQALLKLGYRKQVQIFRKFVQSHPIAAFLIHGASDYGQRWLLNRLVVQHTRDSITGKVVKLNLSRVARRSDVAALWRELAGRVGLGRQGTIAEIVDRVYQWWQTQNVLLVLYEIDVLPETFLSELLRDFWMPLAVRAWSGGEPESAYKLLMFLVDYDGCVGNWKVPFTEQLDAAWQPVIPVKLPLIGEFTEDELLNWLEFSADDLPTNLLDEPDETVQDILENSDRGIPEPTLDEICRQAGSNWYDNEEKWLKL</sequence>
<feature type="coiled-coil region" evidence="1">
    <location>
        <begin position="4"/>
        <end position="68"/>
    </location>
</feature>
<protein>
    <recommendedName>
        <fullName evidence="2">Inactive STAND domain-containing protein</fullName>
    </recommendedName>
</protein>
<evidence type="ECO:0000313" key="3">
    <source>
        <dbReference type="EMBL" id="MEP1061043.1"/>
    </source>
</evidence>
<proteinExistence type="predicted"/>
<dbReference type="RefSeq" id="WP_190449793.1">
    <property type="nucleotide sequence ID" value="NZ_JAMPLM010000026.1"/>
</dbReference>
<reference evidence="3 4" key="1">
    <citation type="submission" date="2022-04" db="EMBL/GenBank/DDBJ databases">
        <title>Positive selection, recombination, and allopatry shape intraspecific diversity of widespread and dominant cyanobacteria.</title>
        <authorList>
            <person name="Wei J."/>
            <person name="Shu W."/>
            <person name="Hu C."/>
        </authorList>
    </citation>
    <scope>NUCLEOTIDE SEQUENCE [LARGE SCALE GENOMIC DNA]</scope>
    <source>
        <strain evidence="3 4">AS-A4</strain>
    </source>
</reference>
<feature type="domain" description="Inactive STAND" evidence="2">
    <location>
        <begin position="78"/>
        <end position="228"/>
    </location>
</feature>
<organism evidence="3 4">
    <name type="scientific">Stenomitos frigidus AS-A4</name>
    <dbReference type="NCBI Taxonomy" id="2933935"/>
    <lineage>
        <taxon>Bacteria</taxon>
        <taxon>Bacillati</taxon>
        <taxon>Cyanobacteriota</taxon>
        <taxon>Cyanophyceae</taxon>
        <taxon>Leptolyngbyales</taxon>
        <taxon>Leptolyngbyaceae</taxon>
        <taxon>Stenomitos</taxon>
    </lineage>
</organism>
<evidence type="ECO:0000256" key="1">
    <source>
        <dbReference type="SAM" id="Coils"/>
    </source>
</evidence>
<evidence type="ECO:0000259" key="2">
    <source>
        <dbReference type="Pfam" id="PF19995"/>
    </source>
</evidence>
<dbReference type="EMBL" id="JAMPLM010000026">
    <property type="protein sequence ID" value="MEP1061043.1"/>
    <property type="molecule type" value="Genomic_DNA"/>
</dbReference>